<dbReference type="EC" id="1.3.1.62" evidence="1"/>
<accession>A0ABP3ACX0</accession>
<keyword evidence="2" id="KW-1185">Reference proteome</keyword>
<keyword evidence="1" id="KW-0560">Oxidoreductase</keyword>
<dbReference type="EMBL" id="JAOL01000160">
    <property type="protein sequence ID" value="EUA87586.1"/>
    <property type="molecule type" value="Genomic_DNA"/>
</dbReference>
<dbReference type="InterPro" id="IPR037069">
    <property type="entry name" value="AcylCoA_DH/ox_N_sf"/>
</dbReference>
<dbReference type="InterPro" id="IPR009100">
    <property type="entry name" value="AcylCoA_DH/oxidase_NM_dom_sf"/>
</dbReference>
<dbReference type="Gene3D" id="1.10.540.10">
    <property type="entry name" value="Acyl-CoA dehydrogenase/oxidase, N-terminal domain"/>
    <property type="match status" value="1"/>
</dbReference>
<protein>
    <submittedName>
        <fullName evidence="1">Acyl-CoA dehydrogenase domain protein</fullName>
        <ecNumber evidence="1">1.3.1.62</ecNumber>
    </submittedName>
</protein>
<dbReference type="GO" id="GO:0018515">
    <property type="term" value="F:pimeloyl-CoA dehydrogenase activity"/>
    <property type="evidence" value="ECO:0007669"/>
    <property type="project" value="UniProtKB-EC"/>
</dbReference>
<dbReference type="SUPFAM" id="SSF56645">
    <property type="entry name" value="Acyl-CoA dehydrogenase NM domain-like"/>
    <property type="match status" value="1"/>
</dbReference>
<sequence>MDFQYSDEQTLLRDTTRDLLSRSYDAESRNKIIDTDLGWSRDVWSQLADTGILGSDSSRPRPARSRSCW</sequence>
<evidence type="ECO:0000313" key="1">
    <source>
        <dbReference type="EMBL" id="EUA87586.1"/>
    </source>
</evidence>
<comment type="caution">
    <text evidence="1">The sequence shown here is derived from an EMBL/GenBank/DDBJ whole genome shotgun (WGS) entry which is preliminary data.</text>
</comment>
<organism evidence="1 2">
    <name type="scientific">Mycobacterium ulcerans str. Harvey</name>
    <dbReference type="NCBI Taxonomy" id="1299332"/>
    <lineage>
        <taxon>Bacteria</taxon>
        <taxon>Bacillati</taxon>
        <taxon>Actinomycetota</taxon>
        <taxon>Actinomycetes</taxon>
        <taxon>Mycobacteriales</taxon>
        <taxon>Mycobacteriaceae</taxon>
        <taxon>Mycobacterium</taxon>
        <taxon>Mycobacterium ulcerans group</taxon>
    </lineage>
</organism>
<gene>
    <name evidence="1" type="primary">pimD</name>
    <name evidence="1" type="ORF">I551_5982</name>
</gene>
<name>A0ABP3ACX0_MYCUL</name>
<dbReference type="Proteomes" id="UP000020681">
    <property type="component" value="Unassembled WGS sequence"/>
</dbReference>
<evidence type="ECO:0000313" key="2">
    <source>
        <dbReference type="Proteomes" id="UP000020681"/>
    </source>
</evidence>
<reference evidence="1 2" key="1">
    <citation type="submission" date="2014-01" db="EMBL/GenBank/DDBJ databases">
        <authorList>
            <person name="Dobos K."/>
            <person name="Lenaerts A."/>
            <person name="Ordway D."/>
            <person name="DeGroote M.A."/>
            <person name="Parker T."/>
            <person name="Sizemore C."/>
            <person name="Tallon L.J."/>
            <person name="Sadzewicz L.K."/>
            <person name="Sengamalay N."/>
            <person name="Fraser C.M."/>
            <person name="Hine E."/>
            <person name="Shefchek K.A."/>
            <person name="Das S.P."/>
            <person name="Tettelin H."/>
        </authorList>
    </citation>
    <scope>NUCLEOTIDE SEQUENCE [LARGE SCALE GENOMIC DNA]</scope>
    <source>
        <strain evidence="1 2">Harvey</strain>
    </source>
</reference>
<proteinExistence type="predicted"/>